<keyword evidence="10" id="KW-1185">Reference proteome</keyword>
<feature type="transmembrane region" description="Helical" evidence="7">
    <location>
        <begin position="116"/>
        <end position="134"/>
    </location>
</feature>
<dbReference type="EMBL" id="PEIK01000012">
    <property type="protein sequence ID" value="PIH03248.1"/>
    <property type="molecule type" value="Genomic_DNA"/>
</dbReference>
<proteinExistence type="inferred from homology"/>
<dbReference type="SUPFAM" id="SSF161098">
    <property type="entry name" value="MetI-like"/>
    <property type="match status" value="1"/>
</dbReference>
<dbReference type="GO" id="GO:0055085">
    <property type="term" value="P:transmembrane transport"/>
    <property type="evidence" value="ECO:0007669"/>
    <property type="project" value="InterPro"/>
</dbReference>
<dbReference type="InterPro" id="IPR050366">
    <property type="entry name" value="BP-dependent_transpt_permease"/>
</dbReference>
<evidence type="ECO:0000256" key="3">
    <source>
        <dbReference type="ARBA" id="ARBA00022475"/>
    </source>
</evidence>
<dbReference type="Pfam" id="PF00528">
    <property type="entry name" value="BPD_transp_1"/>
    <property type="match status" value="1"/>
</dbReference>
<reference evidence="9 10" key="1">
    <citation type="submission" date="2017-10" db="EMBL/GenBank/DDBJ databases">
        <title>Reclassification of Eubacterium combesii and discrepancies in the nomenclature of botulinum neurotoxin producing clostridia. Request for an Opinion.</title>
        <authorList>
            <person name="Dobritsa A.P."/>
            <person name="Kutumbaka K.K."/>
            <person name="Samadpour M."/>
        </authorList>
    </citation>
    <scope>NUCLEOTIDE SEQUENCE [LARGE SCALE GENOMIC DNA]</scope>
    <source>
        <strain evidence="9 10">DSM 20696</strain>
    </source>
</reference>
<dbReference type="CDD" id="cd06261">
    <property type="entry name" value="TM_PBP2"/>
    <property type="match status" value="1"/>
</dbReference>
<dbReference type="Proteomes" id="UP000231322">
    <property type="component" value="Unassembled WGS sequence"/>
</dbReference>
<accession>A0A2G7HDS2</accession>
<keyword evidence="4 7" id="KW-0812">Transmembrane</keyword>
<keyword evidence="6 7" id="KW-0472">Membrane</keyword>
<evidence type="ECO:0000256" key="5">
    <source>
        <dbReference type="ARBA" id="ARBA00022989"/>
    </source>
</evidence>
<comment type="caution">
    <text evidence="9">The sequence shown here is derived from an EMBL/GenBank/DDBJ whole genome shotgun (WGS) entry which is preliminary data.</text>
</comment>
<keyword evidence="3" id="KW-1003">Cell membrane</keyword>
<evidence type="ECO:0000256" key="1">
    <source>
        <dbReference type="ARBA" id="ARBA00004651"/>
    </source>
</evidence>
<dbReference type="InterPro" id="IPR035906">
    <property type="entry name" value="MetI-like_sf"/>
</dbReference>
<dbReference type="InterPro" id="IPR000515">
    <property type="entry name" value="MetI-like"/>
</dbReference>
<evidence type="ECO:0000256" key="4">
    <source>
        <dbReference type="ARBA" id="ARBA00022692"/>
    </source>
</evidence>
<sequence length="273" mass="30227">MKKYCKILKKCSIIGKLSLLVAFVFIIVAILCPLLCKHPYNVPSGGALNSPSMEHILGTDDLGIDLWSQICYGGRISITLGVSIALLAGTFGSFVGIISGYYGGIIDKFLMRFTDLMLVLPQLPIMIVLAAFFGPKLKNVIIVLSIFSWVEPSRVIRSKVMSIKDENYIKAAKSYGASFFHIFSKHILPQIFPLVSISMVKIISKAIIAESSLSFLGLGDPVSKSWGMILNHAIDFDGIYFTDYWKWWITAPLLSIIILVLSFAFIGKEIESF</sequence>
<comment type="subcellular location">
    <subcellularLocation>
        <location evidence="1 7">Cell membrane</location>
        <topology evidence="1 7">Multi-pass membrane protein</topology>
    </subcellularLocation>
</comment>
<gene>
    <name evidence="9" type="ORF">CS538_14245</name>
</gene>
<evidence type="ECO:0000256" key="6">
    <source>
        <dbReference type="ARBA" id="ARBA00023136"/>
    </source>
</evidence>
<evidence type="ECO:0000256" key="7">
    <source>
        <dbReference type="RuleBase" id="RU363032"/>
    </source>
</evidence>
<keyword evidence="5 7" id="KW-1133">Transmembrane helix</keyword>
<keyword evidence="2 7" id="KW-0813">Transport</keyword>
<dbReference type="PANTHER" id="PTHR43386:SF1">
    <property type="entry name" value="D,D-DIPEPTIDE TRANSPORT SYSTEM PERMEASE PROTEIN DDPC-RELATED"/>
    <property type="match status" value="1"/>
</dbReference>
<dbReference type="PROSITE" id="PS50928">
    <property type="entry name" value="ABC_TM1"/>
    <property type="match status" value="1"/>
</dbReference>
<protein>
    <submittedName>
        <fullName evidence="9">Peptide ABC transporter permease</fullName>
    </submittedName>
</protein>
<name>A0A2G7HDS2_9CLOT</name>
<dbReference type="RefSeq" id="WP_099839875.1">
    <property type="nucleotide sequence ID" value="NZ_PEIK01000012.1"/>
</dbReference>
<feature type="transmembrane region" description="Helical" evidence="7">
    <location>
        <begin position="76"/>
        <end position="104"/>
    </location>
</feature>
<dbReference type="Gene3D" id="1.10.3720.10">
    <property type="entry name" value="MetI-like"/>
    <property type="match status" value="1"/>
</dbReference>
<dbReference type="GO" id="GO:0005886">
    <property type="term" value="C:plasma membrane"/>
    <property type="evidence" value="ECO:0007669"/>
    <property type="project" value="UniProtKB-SubCell"/>
</dbReference>
<feature type="transmembrane region" description="Helical" evidence="7">
    <location>
        <begin position="247"/>
        <end position="267"/>
    </location>
</feature>
<dbReference type="PANTHER" id="PTHR43386">
    <property type="entry name" value="OLIGOPEPTIDE TRANSPORT SYSTEM PERMEASE PROTEIN APPC"/>
    <property type="match status" value="1"/>
</dbReference>
<dbReference type="AlphaFoldDB" id="A0A2G7HDS2"/>
<feature type="domain" description="ABC transmembrane type-1" evidence="8">
    <location>
        <begin position="74"/>
        <end position="267"/>
    </location>
</feature>
<comment type="similarity">
    <text evidence="7">Belongs to the binding-protein-dependent transport system permease family.</text>
</comment>
<organism evidence="9 10">
    <name type="scientific">Clostridium combesii</name>
    <dbReference type="NCBI Taxonomy" id="39481"/>
    <lineage>
        <taxon>Bacteria</taxon>
        <taxon>Bacillati</taxon>
        <taxon>Bacillota</taxon>
        <taxon>Clostridia</taxon>
        <taxon>Eubacteriales</taxon>
        <taxon>Clostridiaceae</taxon>
        <taxon>Clostridium</taxon>
    </lineage>
</organism>
<evidence type="ECO:0000313" key="10">
    <source>
        <dbReference type="Proteomes" id="UP000231322"/>
    </source>
</evidence>
<evidence type="ECO:0000256" key="2">
    <source>
        <dbReference type="ARBA" id="ARBA00022448"/>
    </source>
</evidence>
<feature type="transmembrane region" description="Helical" evidence="7">
    <location>
        <begin position="20"/>
        <end position="40"/>
    </location>
</feature>
<evidence type="ECO:0000259" key="8">
    <source>
        <dbReference type="PROSITE" id="PS50928"/>
    </source>
</evidence>
<evidence type="ECO:0000313" key="9">
    <source>
        <dbReference type="EMBL" id="PIH03248.1"/>
    </source>
</evidence>